<feature type="chain" id="PRO_5008786970" evidence="6">
    <location>
        <begin position="22"/>
        <end position="518"/>
    </location>
</feature>
<dbReference type="Proteomes" id="UP000014760">
    <property type="component" value="Unassembled WGS sequence"/>
</dbReference>
<dbReference type="GO" id="GO:0046872">
    <property type="term" value="F:metal ion binding"/>
    <property type="evidence" value="ECO:0007669"/>
    <property type="project" value="UniProtKB-KW"/>
</dbReference>
<evidence type="ECO:0000313" key="8">
    <source>
        <dbReference type="EnsemblMetazoa" id="CapteP206437"/>
    </source>
</evidence>
<feature type="binding site" evidence="5">
    <location>
        <position position="257"/>
    </location>
    <ligand>
        <name>Fe cation</name>
        <dbReference type="ChEBI" id="CHEBI:24875"/>
        <note>catalytic</note>
    </ligand>
</feature>
<accession>R7TG86</accession>
<gene>
    <name evidence="7" type="ORF">CAPTEDRAFT_206437</name>
</gene>
<protein>
    <submittedName>
        <fullName evidence="7 8">Uncharacterized protein</fullName>
    </submittedName>
</protein>
<keyword evidence="9" id="KW-1185">Reference proteome</keyword>
<feature type="binding site" evidence="5">
    <location>
        <position position="508"/>
    </location>
    <ligand>
        <name>Fe cation</name>
        <dbReference type="ChEBI" id="CHEBI:24875"/>
        <note>catalytic</note>
    </ligand>
</feature>
<dbReference type="OMA" id="MHSIAIG"/>
<keyword evidence="3" id="KW-0560">Oxidoreductase</keyword>
<evidence type="ECO:0000313" key="9">
    <source>
        <dbReference type="Proteomes" id="UP000014760"/>
    </source>
</evidence>
<proteinExistence type="inferred from homology"/>
<dbReference type="InterPro" id="IPR004294">
    <property type="entry name" value="Carotenoid_Oase"/>
</dbReference>
<organism evidence="7">
    <name type="scientific">Capitella teleta</name>
    <name type="common">Polychaete worm</name>
    <dbReference type="NCBI Taxonomy" id="283909"/>
    <lineage>
        <taxon>Eukaryota</taxon>
        <taxon>Metazoa</taxon>
        <taxon>Spiralia</taxon>
        <taxon>Lophotrochozoa</taxon>
        <taxon>Annelida</taxon>
        <taxon>Polychaeta</taxon>
        <taxon>Sedentaria</taxon>
        <taxon>Scolecida</taxon>
        <taxon>Capitellidae</taxon>
        <taxon>Capitella</taxon>
    </lineage>
</organism>
<keyword evidence="2 5" id="KW-0479">Metal-binding</keyword>
<name>R7TG86_CAPTE</name>
<reference evidence="7 9" key="2">
    <citation type="journal article" date="2013" name="Nature">
        <title>Insights into bilaterian evolution from three spiralian genomes.</title>
        <authorList>
            <person name="Simakov O."/>
            <person name="Marletaz F."/>
            <person name="Cho S.J."/>
            <person name="Edsinger-Gonzales E."/>
            <person name="Havlak P."/>
            <person name="Hellsten U."/>
            <person name="Kuo D.H."/>
            <person name="Larsson T."/>
            <person name="Lv J."/>
            <person name="Arendt D."/>
            <person name="Savage R."/>
            <person name="Osoegawa K."/>
            <person name="de Jong P."/>
            <person name="Grimwood J."/>
            <person name="Chapman J.A."/>
            <person name="Shapiro H."/>
            <person name="Aerts A."/>
            <person name="Otillar R.P."/>
            <person name="Terry A.Y."/>
            <person name="Boore J.L."/>
            <person name="Grigoriev I.V."/>
            <person name="Lindberg D.R."/>
            <person name="Seaver E.C."/>
            <person name="Weisblat D.A."/>
            <person name="Putnam N.H."/>
            <person name="Rokhsar D.S."/>
        </authorList>
    </citation>
    <scope>NUCLEOTIDE SEQUENCE</scope>
    <source>
        <strain evidence="7 9">I ESC-2004</strain>
    </source>
</reference>
<dbReference type="PANTHER" id="PTHR10543">
    <property type="entry name" value="BETA-CAROTENE DIOXYGENASE"/>
    <property type="match status" value="1"/>
</dbReference>
<dbReference type="GO" id="GO:0016121">
    <property type="term" value="P:carotene catabolic process"/>
    <property type="evidence" value="ECO:0007669"/>
    <property type="project" value="TreeGrafter"/>
</dbReference>
<dbReference type="GO" id="GO:0042574">
    <property type="term" value="P:retinal metabolic process"/>
    <property type="evidence" value="ECO:0007669"/>
    <property type="project" value="TreeGrafter"/>
</dbReference>
<keyword evidence="4 5" id="KW-0408">Iron</keyword>
<dbReference type="GO" id="GO:0003834">
    <property type="term" value="F:beta-carotene 15,15'-dioxygenase activity"/>
    <property type="evidence" value="ECO:0007669"/>
    <property type="project" value="TreeGrafter"/>
</dbReference>
<dbReference type="OrthoDB" id="407010at2759"/>
<sequence>MESRGGLYYCIVLLFVVNSSCHRADHRAGFVKFFISNPEEFVDVEVKLQKTLPRWFKGVYIRNGVGLFEVGGRRLLHALDGFTKLTSFNFTSPNTLGFSSKFLRSGFYNDSTKSKSIAPYLLLGDVEPHFSLFEKLRSFANGVDNVNVNVIQFSNDTDSMVAVSDIWRVYEMNTRGLVTTKRIDANLPGGDLQLRKSMTLSTAHPLLEEASGAHIGFCVSAMPLPGFKNGINVVRIFSAERRELVAHIPRKTIPYMHGLALASHYAVIFAHPAFINLWAVVSGGSLLSSIKWKPNYQMSIYVVDLQTGATIRIKTSPMFVMHFVNSFTSKDNLIIDMITYKDDSFMHSLNLDNLRRGLVPPAAGTLSRFTINIAERSVSVDSLPSTLPQTSHFDLPNIHEKLRYKPYCYVYGITSFDFGPRKQYRVCLVKRDLCSNGKGDRMWCHNARVPTEPWFEPNPNATEEDDGLLITLTMDNDENKSHLVFLDAKRMKMVNEASLPTWVPFTIHGNMFRRDLYV</sequence>
<dbReference type="EMBL" id="KB311062">
    <property type="protein sequence ID" value="ELT90061.1"/>
    <property type="molecule type" value="Genomic_DNA"/>
</dbReference>
<evidence type="ECO:0000256" key="5">
    <source>
        <dbReference type="PIRSR" id="PIRSR604294-1"/>
    </source>
</evidence>
<dbReference type="PANTHER" id="PTHR10543:SF24">
    <property type="entry name" value="CAROTENOID ISOMEROOXYGENASE"/>
    <property type="match status" value="1"/>
</dbReference>
<evidence type="ECO:0000256" key="6">
    <source>
        <dbReference type="SAM" id="SignalP"/>
    </source>
</evidence>
<evidence type="ECO:0000313" key="7">
    <source>
        <dbReference type="EMBL" id="ELT90061.1"/>
    </source>
</evidence>
<dbReference type="GO" id="GO:0010436">
    <property type="term" value="F:carotenoid dioxygenase activity"/>
    <property type="evidence" value="ECO:0007669"/>
    <property type="project" value="TreeGrafter"/>
</dbReference>
<dbReference type="Pfam" id="PF03055">
    <property type="entry name" value="RPE65"/>
    <property type="match status" value="1"/>
</dbReference>
<dbReference type="STRING" id="283909.R7TG86"/>
<evidence type="ECO:0000256" key="4">
    <source>
        <dbReference type="ARBA" id="ARBA00023004"/>
    </source>
</evidence>
<comment type="similarity">
    <text evidence="1">Belongs to the carotenoid oxygenase family.</text>
</comment>
<feature type="signal peptide" evidence="6">
    <location>
        <begin position="1"/>
        <end position="21"/>
    </location>
</feature>
<keyword evidence="6" id="KW-0732">Signal</keyword>
<evidence type="ECO:0000256" key="1">
    <source>
        <dbReference type="ARBA" id="ARBA00006787"/>
    </source>
</evidence>
<feature type="binding site" evidence="5">
    <location>
        <position position="322"/>
    </location>
    <ligand>
        <name>Fe cation</name>
        <dbReference type="ChEBI" id="CHEBI:24875"/>
        <note>catalytic</note>
    </ligand>
</feature>
<feature type="binding site" evidence="5">
    <location>
        <position position="204"/>
    </location>
    <ligand>
        <name>Fe cation</name>
        <dbReference type="ChEBI" id="CHEBI:24875"/>
        <note>catalytic</note>
    </ligand>
</feature>
<reference evidence="9" key="1">
    <citation type="submission" date="2012-12" db="EMBL/GenBank/DDBJ databases">
        <authorList>
            <person name="Hellsten U."/>
            <person name="Grimwood J."/>
            <person name="Chapman J.A."/>
            <person name="Shapiro H."/>
            <person name="Aerts A."/>
            <person name="Otillar R.P."/>
            <person name="Terry A.Y."/>
            <person name="Boore J.L."/>
            <person name="Simakov O."/>
            <person name="Marletaz F."/>
            <person name="Cho S.-J."/>
            <person name="Edsinger-Gonzales E."/>
            <person name="Havlak P."/>
            <person name="Kuo D.-H."/>
            <person name="Larsson T."/>
            <person name="Lv J."/>
            <person name="Arendt D."/>
            <person name="Savage R."/>
            <person name="Osoegawa K."/>
            <person name="de Jong P."/>
            <person name="Lindberg D.R."/>
            <person name="Seaver E.C."/>
            <person name="Weisblat D.A."/>
            <person name="Putnam N.H."/>
            <person name="Grigoriev I.V."/>
            <person name="Rokhsar D.S."/>
        </authorList>
    </citation>
    <scope>NUCLEOTIDE SEQUENCE</scope>
    <source>
        <strain evidence="9">I ESC-2004</strain>
    </source>
</reference>
<dbReference type="EnsemblMetazoa" id="CapteT206437">
    <property type="protein sequence ID" value="CapteP206437"/>
    <property type="gene ID" value="CapteG206437"/>
</dbReference>
<dbReference type="HOGENOM" id="CLU_016472_1_2_1"/>
<evidence type="ECO:0000256" key="2">
    <source>
        <dbReference type="ARBA" id="ARBA00022723"/>
    </source>
</evidence>
<dbReference type="AlphaFoldDB" id="R7TG86"/>
<dbReference type="EMBL" id="AMQN01003175">
    <property type="status" value="NOT_ANNOTATED_CDS"/>
    <property type="molecule type" value="Genomic_DNA"/>
</dbReference>
<reference evidence="8" key="3">
    <citation type="submission" date="2015-06" db="UniProtKB">
        <authorList>
            <consortium name="EnsemblMetazoa"/>
        </authorList>
    </citation>
    <scope>IDENTIFICATION</scope>
</reference>
<comment type="cofactor">
    <cofactor evidence="5">
        <name>Fe(2+)</name>
        <dbReference type="ChEBI" id="CHEBI:29033"/>
    </cofactor>
    <text evidence="5">Binds 1 Fe(2+) ion per subunit.</text>
</comment>
<evidence type="ECO:0000256" key="3">
    <source>
        <dbReference type="ARBA" id="ARBA00023002"/>
    </source>
</evidence>